<gene>
    <name evidence="1" type="ORF">OS493_031948</name>
</gene>
<dbReference type="EMBL" id="MU825911">
    <property type="protein sequence ID" value="KAJ7382890.1"/>
    <property type="molecule type" value="Genomic_DNA"/>
</dbReference>
<accession>A0A9X0D111</accession>
<dbReference type="AlphaFoldDB" id="A0A9X0D111"/>
<comment type="caution">
    <text evidence="1">The sequence shown here is derived from an EMBL/GenBank/DDBJ whole genome shotgun (WGS) entry which is preliminary data.</text>
</comment>
<dbReference type="Proteomes" id="UP001163046">
    <property type="component" value="Unassembled WGS sequence"/>
</dbReference>
<sequence length="91" mass="10383">MVIVQDHFNHGQDVDVLASVGHAVKSQTTRNGAAIWVEDVTANGFTVCVLEFGRRRFQRYCGSELDCCTICSIWIPARSYFLELLDNWNRM</sequence>
<protein>
    <submittedName>
        <fullName evidence="1">Uncharacterized protein</fullName>
    </submittedName>
</protein>
<reference evidence="1" key="1">
    <citation type="submission" date="2023-01" db="EMBL/GenBank/DDBJ databases">
        <title>Genome assembly of the deep-sea coral Lophelia pertusa.</title>
        <authorList>
            <person name="Herrera S."/>
            <person name="Cordes E."/>
        </authorList>
    </citation>
    <scope>NUCLEOTIDE SEQUENCE</scope>
    <source>
        <strain evidence="1">USNM1676648</strain>
        <tissue evidence="1">Polyp</tissue>
    </source>
</reference>
<evidence type="ECO:0000313" key="2">
    <source>
        <dbReference type="Proteomes" id="UP001163046"/>
    </source>
</evidence>
<evidence type="ECO:0000313" key="1">
    <source>
        <dbReference type="EMBL" id="KAJ7382890.1"/>
    </source>
</evidence>
<name>A0A9X0D111_9CNID</name>
<keyword evidence="2" id="KW-1185">Reference proteome</keyword>
<proteinExistence type="predicted"/>
<organism evidence="1 2">
    <name type="scientific">Desmophyllum pertusum</name>
    <dbReference type="NCBI Taxonomy" id="174260"/>
    <lineage>
        <taxon>Eukaryota</taxon>
        <taxon>Metazoa</taxon>
        <taxon>Cnidaria</taxon>
        <taxon>Anthozoa</taxon>
        <taxon>Hexacorallia</taxon>
        <taxon>Scleractinia</taxon>
        <taxon>Caryophylliina</taxon>
        <taxon>Caryophylliidae</taxon>
        <taxon>Desmophyllum</taxon>
    </lineage>
</organism>